<proteinExistence type="inferred from homology"/>
<dbReference type="GO" id="GO:0005886">
    <property type="term" value="C:plasma membrane"/>
    <property type="evidence" value="ECO:0007669"/>
    <property type="project" value="UniProtKB-SubCell"/>
</dbReference>
<keyword evidence="4 8" id="KW-1003">Cell membrane</keyword>
<gene>
    <name evidence="9" type="ORF">BECKTC1821E_GA0114239_103028</name>
</gene>
<dbReference type="InterPro" id="IPR052017">
    <property type="entry name" value="TSUP"/>
</dbReference>
<protein>
    <recommendedName>
        <fullName evidence="8">Probable membrane transporter protein</fullName>
    </recommendedName>
</protein>
<evidence type="ECO:0000313" key="9">
    <source>
        <dbReference type="EMBL" id="VFK44013.1"/>
    </source>
</evidence>
<comment type="similarity">
    <text evidence="2 8">Belongs to the 4-toluene sulfonate uptake permease (TSUP) (TC 2.A.102) family.</text>
</comment>
<dbReference type="PANTHER" id="PTHR30269:SF37">
    <property type="entry name" value="MEMBRANE TRANSPORTER PROTEIN"/>
    <property type="match status" value="1"/>
</dbReference>
<feature type="transmembrane region" description="Helical" evidence="8">
    <location>
        <begin position="73"/>
        <end position="92"/>
    </location>
</feature>
<name>A0A450YR60_9GAMM</name>
<dbReference type="AlphaFoldDB" id="A0A450YR60"/>
<evidence type="ECO:0000256" key="2">
    <source>
        <dbReference type="ARBA" id="ARBA00009142"/>
    </source>
</evidence>
<reference evidence="9" key="1">
    <citation type="submission" date="2019-02" db="EMBL/GenBank/DDBJ databases">
        <authorList>
            <person name="Gruber-Vodicka R. H."/>
            <person name="Seah K. B. B."/>
        </authorList>
    </citation>
    <scope>NUCLEOTIDE SEQUENCE</scope>
    <source>
        <strain evidence="9">BECK_BZ125</strain>
    </source>
</reference>
<dbReference type="InterPro" id="IPR002781">
    <property type="entry name" value="TM_pro_TauE-like"/>
</dbReference>
<keyword evidence="7 8" id="KW-0472">Membrane</keyword>
<sequence>MLELHQFLLIWIAIMAASILRSFTGFGFALAAGPVFSLFLMPTQSVVLCMSLMFVSGIHSWPQYRGKIPLKPLFPLFAMTLIGTILGALLIIRLNTGMFQLAIGMTTIAACLILIRYHPKHRVANSALMGGTGLVSGFMNGAFAIPGPPIVVYAMATEPDPAVSRVFTLTFFTFSSAMGLASYSAAGLVGLQSVYLFLFAYPAMYLGEKLGSRLFLHHGEALYRKVALTALFLIGVSVTVRGMLH</sequence>
<evidence type="ECO:0000256" key="7">
    <source>
        <dbReference type="ARBA" id="ARBA00023136"/>
    </source>
</evidence>
<evidence type="ECO:0000256" key="1">
    <source>
        <dbReference type="ARBA" id="ARBA00004651"/>
    </source>
</evidence>
<evidence type="ECO:0000256" key="3">
    <source>
        <dbReference type="ARBA" id="ARBA00022448"/>
    </source>
</evidence>
<evidence type="ECO:0000256" key="6">
    <source>
        <dbReference type="ARBA" id="ARBA00022989"/>
    </source>
</evidence>
<feature type="transmembrane region" description="Helical" evidence="8">
    <location>
        <begin position="226"/>
        <end position="244"/>
    </location>
</feature>
<evidence type="ECO:0000256" key="4">
    <source>
        <dbReference type="ARBA" id="ARBA00022475"/>
    </source>
</evidence>
<evidence type="ECO:0000256" key="5">
    <source>
        <dbReference type="ARBA" id="ARBA00022692"/>
    </source>
</evidence>
<evidence type="ECO:0000256" key="8">
    <source>
        <dbReference type="RuleBase" id="RU363041"/>
    </source>
</evidence>
<keyword evidence="6 8" id="KW-1133">Transmembrane helix</keyword>
<feature type="transmembrane region" description="Helical" evidence="8">
    <location>
        <begin position="188"/>
        <end position="206"/>
    </location>
</feature>
<keyword evidence="5 8" id="KW-0812">Transmembrane</keyword>
<organism evidence="9">
    <name type="scientific">Candidatus Kentrum sp. TC</name>
    <dbReference type="NCBI Taxonomy" id="2126339"/>
    <lineage>
        <taxon>Bacteria</taxon>
        <taxon>Pseudomonadati</taxon>
        <taxon>Pseudomonadota</taxon>
        <taxon>Gammaproteobacteria</taxon>
        <taxon>Candidatus Kentrum</taxon>
    </lineage>
</organism>
<dbReference type="PANTHER" id="PTHR30269">
    <property type="entry name" value="TRANSMEMBRANE PROTEIN YFCA"/>
    <property type="match status" value="1"/>
</dbReference>
<dbReference type="EMBL" id="CAADFT010000030">
    <property type="protein sequence ID" value="VFK44013.1"/>
    <property type="molecule type" value="Genomic_DNA"/>
</dbReference>
<feature type="transmembrane region" description="Helical" evidence="8">
    <location>
        <begin position="7"/>
        <end position="32"/>
    </location>
</feature>
<keyword evidence="3" id="KW-0813">Transport</keyword>
<accession>A0A450YR60</accession>
<feature type="transmembrane region" description="Helical" evidence="8">
    <location>
        <begin position="38"/>
        <end position="61"/>
    </location>
</feature>
<comment type="subcellular location">
    <subcellularLocation>
        <location evidence="1 8">Cell membrane</location>
        <topology evidence="1 8">Multi-pass membrane protein</topology>
    </subcellularLocation>
</comment>
<dbReference type="Pfam" id="PF01925">
    <property type="entry name" value="TauE"/>
    <property type="match status" value="1"/>
</dbReference>
<feature type="transmembrane region" description="Helical" evidence="8">
    <location>
        <begin position="98"/>
        <end position="115"/>
    </location>
</feature>
<feature type="transmembrane region" description="Helical" evidence="8">
    <location>
        <begin position="127"/>
        <end position="156"/>
    </location>
</feature>